<accession>A0A1L7X9P4</accession>
<keyword evidence="5" id="KW-0560">Oxidoreductase</keyword>
<dbReference type="InterPro" id="IPR036188">
    <property type="entry name" value="FAD/NAD-bd_sf"/>
</dbReference>
<dbReference type="PROSITE" id="PS00623">
    <property type="entry name" value="GMC_OXRED_1"/>
    <property type="match status" value="1"/>
</dbReference>
<evidence type="ECO:0000256" key="6">
    <source>
        <dbReference type="PIRSR" id="PIRSR000137-1"/>
    </source>
</evidence>
<feature type="active site" description="Proton donor" evidence="6">
    <location>
        <position position="541"/>
    </location>
</feature>
<dbReference type="InterPro" id="IPR007867">
    <property type="entry name" value="GMC_OxRtase_C"/>
</dbReference>
<comment type="similarity">
    <text evidence="2 8">Belongs to the GMC oxidoreductase family.</text>
</comment>
<organism evidence="11 12">
    <name type="scientific">Phialocephala subalpina</name>
    <dbReference type="NCBI Taxonomy" id="576137"/>
    <lineage>
        <taxon>Eukaryota</taxon>
        <taxon>Fungi</taxon>
        <taxon>Dikarya</taxon>
        <taxon>Ascomycota</taxon>
        <taxon>Pezizomycotina</taxon>
        <taxon>Leotiomycetes</taxon>
        <taxon>Helotiales</taxon>
        <taxon>Mollisiaceae</taxon>
        <taxon>Phialocephala</taxon>
        <taxon>Phialocephala fortinii species complex</taxon>
    </lineage>
</organism>
<evidence type="ECO:0000256" key="7">
    <source>
        <dbReference type="PIRSR" id="PIRSR000137-2"/>
    </source>
</evidence>
<protein>
    <submittedName>
        <fullName evidence="11">Related to alcohol oxidase</fullName>
    </submittedName>
</protein>
<evidence type="ECO:0000256" key="8">
    <source>
        <dbReference type="RuleBase" id="RU003968"/>
    </source>
</evidence>
<dbReference type="STRING" id="576137.A0A1L7X9P4"/>
<evidence type="ECO:0000256" key="1">
    <source>
        <dbReference type="ARBA" id="ARBA00001974"/>
    </source>
</evidence>
<dbReference type="OrthoDB" id="269227at2759"/>
<evidence type="ECO:0000313" key="11">
    <source>
        <dbReference type="EMBL" id="CZR61697.1"/>
    </source>
</evidence>
<evidence type="ECO:0000259" key="10">
    <source>
        <dbReference type="PROSITE" id="PS00624"/>
    </source>
</evidence>
<dbReference type="InterPro" id="IPR012132">
    <property type="entry name" value="GMC_OxRdtase"/>
</dbReference>
<keyword evidence="4 7" id="KW-0274">FAD</keyword>
<dbReference type="SUPFAM" id="SSF51905">
    <property type="entry name" value="FAD/NAD(P)-binding domain"/>
    <property type="match status" value="1"/>
</dbReference>
<evidence type="ECO:0000256" key="5">
    <source>
        <dbReference type="ARBA" id="ARBA00023002"/>
    </source>
</evidence>
<dbReference type="InterPro" id="IPR000172">
    <property type="entry name" value="GMC_OxRdtase_N"/>
</dbReference>
<dbReference type="PROSITE" id="PS00624">
    <property type="entry name" value="GMC_OXRED_2"/>
    <property type="match status" value="1"/>
</dbReference>
<feature type="domain" description="Glucose-methanol-choline oxidoreductase N-terminal" evidence="9">
    <location>
        <begin position="94"/>
        <end position="117"/>
    </location>
</feature>
<dbReference type="PIRSF" id="PIRSF000137">
    <property type="entry name" value="Alcohol_oxidase"/>
    <property type="match status" value="1"/>
</dbReference>
<gene>
    <name evidence="11" type="ORF">PAC_11594</name>
</gene>
<dbReference type="GO" id="GO:0016614">
    <property type="term" value="F:oxidoreductase activity, acting on CH-OH group of donors"/>
    <property type="evidence" value="ECO:0007669"/>
    <property type="project" value="InterPro"/>
</dbReference>
<feature type="binding site" evidence="7">
    <location>
        <position position="100"/>
    </location>
    <ligand>
        <name>FAD</name>
        <dbReference type="ChEBI" id="CHEBI:57692"/>
    </ligand>
</feature>
<evidence type="ECO:0000256" key="2">
    <source>
        <dbReference type="ARBA" id="ARBA00010790"/>
    </source>
</evidence>
<keyword evidence="12" id="KW-1185">Reference proteome</keyword>
<feature type="active site" description="Proton acceptor" evidence="6">
    <location>
        <position position="586"/>
    </location>
</feature>
<dbReference type="GO" id="GO:0050660">
    <property type="term" value="F:flavin adenine dinucleotide binding"/>
    <property type="evidence" value="ECO:0007669"/>
    <property type="project" value="InterPro"/>
</dbReference>
<evidence type="ECO:0000256" key="3">
    <source>
        <dbReference type="ARBA" id="ARBA00022630"/>
    </source>
</evidence>
<feature type="binding site" evidence="7">
    <location>
        <begin position="540"/>
        <end position="541"/>
    </location>
    <ligand>
        <name>FAD</name>
        <dbReference type="ChEBI" id="CHEBI:57692"/>
    </ligand>
</feature>
<dbReference type="PANTHER" id="PTHR11552:SF201">
    <property type="entry name" value="GLUCOSE-METHANOL-CHOLINE OXIDOREDUCTASE N-TERMINAL DOMAIN-CONTAINING PROTEIN"/>
    <property type="match status" value="1"/>
</dbReference>
<dbReference type="AlphaFoldDB" id="A0A1L7X9P4"/>
<dbReference type="Gene3D" id="3.50.50.60">
    <property type="entry name" value="FAD/NAD(P)-binding domain"/>
    <property type="match status" value="1"/>
</dbReference>
<sequence length="608" mass="66270">MTTPHISASDFVKKSFDFLIIGGGTAGLVVAARLSENPNLIVGVLEAGSASLGEDANIDIPAYYGNTLGGKHDWQFETTPQSGLGGRTLAWPRGKVLGGTSALNFMTWNRGAQKDYDAWKELGNEGWGWDDLLPFFKKSETFHPPDEDIQKEAKLYYDPDAVGFSGPLQTSYMREYSASHALWHPTLNALGVQTNEAHLSGSNVGVWTTVCSVDPQTCGRSYAANAYYQPNASRSNLHLLTGAEVKKVLLNREDGEWVAKGVHFVHDGDEFEVFASREIILSAGSVQSPQILELSGIGGAAVLERAGVLVKVDNPNVGENLQDHIMTAMIFEVDPTLQNPDDPNTDPELAASALNGYSSSKSGSLTILPCSICYVPFTHFVTPEILSPITSQAASTIDTFSEADSIRLRRLSHPQNLGQIEYIFDLGNWSTSFQPDPSDGRKYGTMLQILQYPFSKGSIHIQPPETGSTSPHNLAIDPQYYTGRTGHIDFEIMTHCQRFAEKICSTKPLSNIIRSRAFPAPSLSDDKLKDWILETTITDWHPVGTCAMGGKGGMKTGVVDERLRVYGVKGLRVVDASIMPLQISAHLQATVFAIAEKAACMILEDLNR</sequence>
<dbReference type="SUPFAM" id="SSF54373">
    <property type="entry name" value="FAD-linked reductases, C-terminal domain"/>
    <property type="match status" value="1"/>
</dbReference>
<dbReference type="EMBL" id="FJOG01000019">
    <property type="protein sequence ID" value="CZR61697.1"/>
    <property type="molecule type" value="Genomic_DNA"/>
</dbReference>
<reference evidence="11 12" key="1">
    <citation type="submission" date="2016-03" db="EMBL/GenBank/DDBJ databases">
        <authorList>
            <person name="Ploux O."/>
        </authorList>
    </citation>
    <scope>NUCLEOTIDE SEQUENCE [LARGE SCALE GENOMIC DNA]</scope>
    <source>
        <strain evidence="11 12">UAMH 11012</strain>
    </source>
</reference>
<dbReference type="Gene3D" id="3.30.560.10">
    <property type="entry name" value="Glucose Oxidase, domain 3"/>
    <property type="match status" value="1"/>
</dbReference>
<feature type="domain" description="Glucose-methanol-choline oxidoreductase N-terminal" evidence="10">
    <location>
        <begin position="284"/>
        <end position="298"/>
    </location>
</feature>
<proteinExistence type="inferred from homology"/>
<feature type="binding site" evidence="7">
    <location>
        <position position="96"/>
    </location>
    <ligand>
        <name>FAD</name>
        <dbReference type="ChEBI" id="CHEBI:57692"/>
    </ligand>
</feature>
<evidence type="ECO:0000259" key="9">
    <source>
        <dbReference type="PROSITE" id="PS00623"/>
    </source>
</evidence>
<feature type="binding site" evidence="7">
    <location>
        <position position="245"/>
    </location>
    <ligand>
        <name>FAD</name>
        <dbReference type="ChEBI" id="CHEBI:57692"/>
    </ligand>
</feature>
<dbReference type="Pfam" id="PF05199">
    <property type="entry name" value="GMC_oxred_C"/>
    <property type="match status" value="1"/>
</dbReference>
<comment type="cofactor">
    <cofactor evidence="1 7">
        <name>FAD</name>
        <dbReference type="ChEBI" id="CHEBI:57692"/>
    </cofactor>
</comment>
<dbReference type="Pfam" id="PF00732">
    <property type="entry name" value="GMC_oxred_N"/>
    <property type="match status" value="1"/>
</dbReference>
<evidence type="ECO:0000313" key="12">
    <source>
        <dbReference type="Proteomes" id="UP000184330"/>
    </source>
</evidence>
<dbReference type="PANTHER" id="PTHR11552">
    <property type="entry name" value="GLUCOSE-METHANOL-CHOLINE GMC OXIDOREDUCTASE"/>
    <property type="match status" value="1"/>
</dbReference>
<dbReference type="Proteomes" id="UP000184330">
    <property type="component" value="Unassembled WGS sequence"/>
</dbReference>
<name>A0A1L7X9P4_9HELO</name>
<evidence type="ECO:0000256" key="4">
    <source>
        <dbReference type="ARBA" id="ARBA00022827"/>
    </source>
</evidence>
<keyword evidence="3 8" id="KW-0285">Flavoprotein</keyword>